<dbReference type="SUPFAM" id="SSF53448">
    <property type="entry name" value="Nucleotide-diphospho-sugar transferases"/>
    <property type="match status" value="1"/>
</dbReference>
<evidence type="ECO:0000313" key="2">
    <source>
        <dbReference type="EMBL" id="KKU95052.1"/>
    </source>
</evidence>
<dbReference type="InterPro" id="IPR001173">
    <property type="entry name" value="Glyco_trans_2-like"/>
</dbReference>
<protein>
    <submittedName>
        <fullName evidence="2">Glycosyl transferase family 2</fullName>
    </submittedName>
</protein>
<dbReference type="PANTHER" id="PTHR43179:SF7">
    <property type="entry name" value="RHAMNOSYLTRANSFERASE WBBL"/>
    <property type="match status" value="1"/>
</dbReference>
<sequence length="287" mass="32779">MNKKSNLTIIILNHNVKQLLLNCLSSLTAAKTSQDDWEIIVVDNASHDDSVPTTQRIFPDVKIISCHKNVGFAAGNNIALKTITSEFVLLLNPDTIVYPQTIQTVLQYIKSHSDVGAATCRVELPDGTLDYSCHRHFPDPWNSFLHLYSWFFKKFSKYSNSDITDTIHEIDALSGAFAMIRTQAGRHVNWLDEDYFFNGEDIDFCYKLKLSGWKVMYIPGVKITHFKGSSAKATRSTRLAWSRNSTHAMRLFYQKHLAAKYPALLNYLVYAGIYLLQTVRKLKARYN</sequence>
<evidence type="ECO:0000313" key="3">
    <source>
        <dbReference type="Proteomes" id="UP000034877"/>
    </source>
</evidence>
<dbReference type="PANTHER" id="PTHR43179">
    <property type="entry name" value="RHAMNOSYLTRANSFERASE WBBL"/>
    <property type="match status" value="1"/>
</dbReference>
<dbReference type="Proteomes" id="UP000034877">
    <property type="component" value="Unassembled WGS sequence"/>
</dbReference>
<evidence type="ECO:0000259" key="1">
    <source>
        <dbReference type="Pfam" id="PF00535"/>
    </source>
</evidence>
<proteinExistence type="predicted"/>
<dbReference type="Pfam" id="PF00535">
    <property type="entry name" value="Glycos_transf_2"/>
    <property type="match status" value="1"/>
</dbReference>
<dbReference type="AlphaFoldDB" id="A0A0G1ULI7"/>
<feature type="domain" description="Glycosyltransferase 2-like" evidence="1">
    <location>
        <begin position="8"/>
        <end position="149"/>
    </location>
</feature>
<organism evidence="2 3">
    <name type="scientific">Candidatus Amesbacteria bacterium GW2011_GWC1_48_10</name>
    <dbReference type="NCBI Taxonomy" id="1618365"/>
    <lineage>
        <taxon>Bacteria</taxon>
        <taxon>Candidatus Amesiibacteriota</taxon>
    </lineage>
</organism>
<dbReference type="InterPro" id="IPR029044">
    <property type="entry name" value="Nucleotide-diphossugar_trans"/>
</dbReference>
<dbReference type="CDD" id="cd04186">
    <property type="entry name" value="GT_2_like_c"/>
    <property type="match status" value="1"/>
</dbReference>
<dbReference type="GO" id="GO:0016740">
    <property type="term" value="F:transferase activity"/>
    <property type="evidence" value="ECO:0007669"/>
    <property type="project" value="UniProtKB-KW"/>
</dbReference>
<dbReference type="Gene3D" id="3.90.550.10">
    <property type="entry name" value="Spore Coat Polysaccharide Biosynthesis Protein SpsA, Chain A"/>
    <property type="match status" value="1"/>
</dbReference>
<reference evidence="2 3" key="1">
    <citation type="journal article" date="2015" name="Nature">
        <title>rRNA introns, odd ribosomes, and small enigmatic genomes across a large radiation of phyla.</title>
        <authorList>
            <person name="Brown C.T."/>
            <person name="Hug L.A."/>
            <person name="Thomas B.C."/>
            <person name="Sharon I."/>
            <person name="Castelle C.J."/>
            <person name="Singh A."/>
            <person name="Wilkins M.J."/>
            <person name="Williams K.H."/>
            <person name="Banfield J.F."/>
        </authorList>
    </citation>
    <scope>NUCLEOTIDE SEQUENCE [LARGE SCALE GENOMIC DNA]</scope>
</reference>
<accession>A0A0G1ULI7</accession>
<gene>
    <name evidence="2" type="ORF">UY22_C0002G0030</name>
</gene>
<comment type="caution">
    <text evidence="2">The sequence shown here is derived from an EMBL/GenBank/DDBJ whole genome shotgun (WGS) entry which is preliminary data.</text>
</comment>
<dbReference type="EMBL" id="LCPE01000002">
    <property type="protein sequence ID" value="KKU95052.1"/>
    <property type="molecule type" value="Genomic_DNA"/>
</dbReference>
<name>A0A0G1ULI7_9BACT</name>
<keyword evidence="2" id="KW-0808">Transferase</keyword>
<dbReference type="PATRIC" id="fig|1618365.3.peg.95"/>